<sequence length="221" mass="25383">MLFHKGTQIEKLQNRDYAVPDISEDLRWLKCERGRDKMEGSGGTGQSKQLSSVIGTLEMELRKLQQSNESLAQENTSQHQSIKALEQKLKPLNEKNRKFLEKNMELTNMNRNLKDQHLKDQCDQCRKKMKQLNQQLSQERLEKATLEVQAQTLQGLKQTCADQEKELDALKLSVKVRLTCAARIPAPDSSVDRAPDEKFRGHELDCRSGPSLFLPSRYISM</sequence>
<dbReference type="InParanoid" id="K1PX46"/>
<protein>
    <submittedName>
        <fullName evidence="1">Uncharacterized protein</fullName>
    </submittedName>
</protein>
<dbReference type="EMBL" id="JH815961">
    <property type="protein sequence ID" value="EKC23619.1"/>
    <property type="molecule type" value="Genomic_DNA"/>
</dbReference>
<gene>
    <name evidence="1" type="ORF">CGI_10013181</name>
</gene>
<reference evidence="1" key="1">
    <citation type="journal article" date="2012" name="Nature">
        <title>The oyster genome reveals stress adaptation and complexity of shell formation.</title>
        <authorList>
            <person name="Zhang G."/>
            <person name="Fang X."/>
            <person name="Guo X."/>
            <person name="Li L."/>
            <person name="Luo R."/>
            <person name="Xu F."/>
            <person name="Yang P."/>
            <person name="Zhang L."/>
            <person name="Wang X."/>
            <person name="Qi H."/>
            <person name="Xiong Z."/>
            <person name="Que H."/>
            <person name="Xie Y."/>
            <person name="Holland P.W."/>
            <person name="Paps J."/>
            <person name="Zhu Y."/>
            <person name="Wu F."/>
            <person name="Chen Y."/>
            <person name="Wang J."/>
            <person name="Peng C."/>
            <person name="Meng J."/>
            <person name="Yang L."/>
            <person name="Liu J."/>
            <person name="Wen B."/>
            <person name="Zhang N."/>
            <person name="Huang Z."/>
            <person name="Zhu Q."/>
            <person name="Feng Y."/>
            <person name="Mount A."/>
            <person name="Hedgecock D."/>
            <person name="Xu Z."/>
            <person name="Liu Y."/>
            <person name="Domazet-Loso T."/>
            <person name="Du Y."/>
            <person name="Sun X."/>
            <person name="Zhang S."/>
            <person name="Liu B."/>
            <person name="Cheng P."/>
            <person name="Jiang X."/>
            <person name="Li J."/>
            <person name="Fan D."/>
            <person name="Wang W."/>
            <person name="Fu W."/>
            <person name="Wang T."/>
            <person name="Wang B."/>
            <person name="Zhang J."/>
            <person name="Peng Z."/>
            <person name="Li Y."/>
            <person name="Li N."/>
            <person name="Wang J."/>
            <person name="Chen M."/>
            <person name="He Y."/>
            <person name="Tan F."/>
            <person name="Song X."/>
            <person name="Zheng Q."/>
            <person name="Huang R."/>
            <person name="Yang H."/>
            <person name="Du X."/>
            <person name="Chen L."/>
            <person name="Yang M."/>
            <person name="Gaffney P.M."/>
            <person name="Wang S."/>
            <person name="Luo L."/>
            <person name="She Z."/>
            <person name="Ming Y."/>
            <person name="Huang W."/>
            <person name="Zhang S."/>
            <person name="Huang B."/>
            <person name="Zhang Y."/>
            <person name="Qu T."/>
            <person name="Ni P."/>
            <person name="Miao G."/>
            <person name="Wang J."/>
            <person name="Wang Q."/>
            <person name="Steinberg C.E."/>
            <person name="Wang H."/>
            <person name="Li N."/>
            <person name="Qian L."/>
            <person name="Zhang G."/>
            <person name="Li Y."/>
            <person name="Yang H."/>
            <person name="Liu X."/>
            <person name="Wang J."/>
            <person name="Yin Y."/>
            <person name="Wang J."/>
        </authorList>
    </citation>
    <scope>NUCLEOTIDE SEQUENCE [LARGE SCALE GENOMIC DNA]</scope>
    <source>
        <strain evidence="1">05x7-T-G4-1.051#20</strain>
    </source>
</reference>
<organism evidence="1">
    <name type="scientific">Magallana gigas</name>
    <name type="common">Pacific oyster</name>
    <name type="synonym">Crassostrea gigas</name>
    <dbReference type="NCBI Taxonomy" id="29159"/>
    <lineage>
        <taxon>Eukaryota</taxon>
        <taxon>Metazoa</taxon>
        <taxon>Spiralia</taxon>
        <taxon>Lophotrochozoa</taxon>
        <taxon>Mollusca</taxon>
        <taxon>Bivalvia</taxon>
        <taxon>Autobranchia</taxon>
        <taxon>Pteriomorphia</taxon>
        <taxon>Ostreida</taxon>
        <taxon>Ostreoidea</taxon>
        <taxon>Ostreidae</taxon>
        <taxon>Magallana</taxon>
    </lineage>
</organism>
<accession>K1PX46</accession>
<dbReference type="Gene3D" id="1.10.287.1490">
    <property type="match status" value="1"/>
</dbReference>
<evidence type="ECO:0000313" key="1">
    <source>
        <dbReference type="EMBL" id="EKC23619.1"/>
    </source>
</evidence>
<dbReference type="HOGENOM" id="CLU_1251721_0_0_1"/>
<proteinExistence type="predicted"/>
<name>K1PX46_MAGGI</name>
<dbReference type="AlphaFoldDB" id="K1PX46"/>